<dbReference type="AlphaFoldDB" id="A0A6B1FV08"/>
<dbReference type="InterPro" id="IPR036237">
    <property type="entry name" value="Xyl_isomerase-like_sf"/>
</dbReference>
<dbReference type="PANTHER" id="PTHR12110">
    <property type="entry name" value="HYDROXYPYRUVATE ISOMERASE"/>
    <property type="match status" value="1"/>
</dbReference>
<dbReference type="Pfam" id="PF01261">
    <property type="entry name" value="AP_endonuc_2"/>
    <property type="match status" value="1"/>
</dbReference>
<dbReference type="InterPro" id="IPR050312">
    <property type="entry name" value="IolE/XylAMocC-like"/>
</dbReference>
<dbReference type="PANTHER" id="PTHR12110:SF41">
    <property type="entry name" value="INOSOSE DEHYDRATASE"/>
    <property type="match status" value="1"/>
</dbReference>
<name>A0A6B1FV08_9CHLR</name>
<accession>A0A6B1FV08</accession>
<protein>
    <submittedName>
        <fullName evidence="2">Sugar phosphate isomerase/epimerase</fullName>
    </submittedName>
</protein>
<sequence length="307" mass="34538">MTEHKFKLGMYLPELALPFDESLAKARETGADCVWFNTLGADGPSMRELDDAAVDRIGEQVASHGLEIFLINVGNPFKQIHLTDLDLDCMEEHPEFRQDMDDMVRSMQIAARLGVGAVGVFTFAWPGEYTAAKPTWPMRWLTRGGHIADVDMEKLVRAFSLALEEAEKYDVDLVLSMMPWNYTNTTGNFRRVAEALNSPRIKVMWGPSDNMNCGEADVATAGFLNIHPYLHGLHLKDLTVKDGLQLDFAYCQLGEGDVDYPTILRRLRDRRSDAVLSVATHFLPPSGSRVEAMEINYRKLNRMLGNL</sequence>
<dbReference type="SUPFAM" id="SSF51658">
    <property type="entry name" value="Xylose isomerase-like"/>
    <property type="match status" value="1"/>
</dbReference>
<keyword evidence="2" id="KW-0413">Isomerase</keyword>
<dbReference type="EMBL" id="VYDA01000257">
    <property type="protein sequence ID" value="MYH61472.1"/>
    <property type="molecule type" value="Genomic_DNA"/>
</dbReference>
<organism evidence="2">
    <name type="scientific">Caldilineaceae bacterium SB0675_bin_29</name>
    <dbReference type="NCBI Taxonomy" id="2605266"/>
    <lineage>
        <taxon>Bacteria</taxon>
        <taxon>Bacillati</taxon>
        <taxon>Chloroflexota</taxon>
        <taxon>Caldilineae</taxon>
        <taxon>Caldilineales</taxon>
        <taxon>Caldilineaceae</taxon>
    </lineage>
</organism>
<proteinExistence type="predicted"/>
<feature type="domain" description="Xylose isomerase-like TIM barrel" evidence="1">
    <location>
        <begin position="23"/>
        <end position="280"/>
    </location>
</feature>
<reference evidence="2" key="1">
    <citation type="submission" date="2019-09" db="EMBL/GenBank/DDBJ databases">
        <title>Characterisation of the sponge microbiome using genome-centric metagenomics.</title>
        <authorList>
            <person name="Engelberts J.P."/>
            <person name="Robbins S.J."/>
            <person name="De Goeij J.M."/>
            <person name="Aranda M."/>
            <person name="Bell S.C."/>
            <person name="Webster N.S."/>
        </authorList>
    </citation>
    <scope>NUCLEOTIDE SEQUENCE</scope>
    <source>
        <strain evidence="2">SB0675_bin_29</strain>
    </source>
</reference>
<gene>
    <name evidence="2" type="ORF">F4148_06800</name>
</gene>
<dbReference type="InterPro" id="IPR013022">
    <property type="entry name" value="Xyl_isomerase-like_TIM-brl"/>
</dbReference>
<comment type="caution">
    <text evidence="2">The sequence shown here is derived from an EMBL/GenBank/DDBJ whole genome shotgun (WGS) entry which is preliminary data.</text>
</comment>
<evidence type="ECO:0000313" key="2">
    <source>
        <dbReference type="EMBL" id="MYH61472.1"/>
    </source>
</evidence>
<dbReference type="GO" id="GO:0016853">
    <property type="term" value="F:isomerase activity"/>
    <property type="evidence" value="ECO:0007669"/>
    <property type="project" value="UniProtKB-KW"/>
</dbReference>
<dbReference type="Gene3D" id="3.20.20.150">
    <property type="entry name" value="Divalent-metal-dependent TIM barrel enzymes"/>
    <property type="match status" value="1"/>
</dbReference>
<evidence type="ECO:0000259" key="1">
    <source>
        <dbReference type="Pfam" id="PF01261"/>
    </source>
</evidence>